<dbReference type="Gene3D" id="2.60.40.1080">
    <property type="match status" value="1"/>
</dbReference>
<proteinExistence type="predicted"/>
<name>A0A5Y2LYE4_SALER</name>
<dbReference type="SMART" id="SM00635">
    <property type="entry name" value="BID_2"/>
    <property type="match status" value="1"/>
</dbReference>
<evidence type="ECO:0000259" key="1">
    <source>
        <dbReference type="SMART" id="SM00635"/>
    </source>
</evidence>
<dbReference type="Pfam" id="PF02368">
    <property type="entry name" value="Big_2"/>
    <property type="match status" value="1"/>
</dbReference>
<dbReference type="InterPro" id="IPR008964">
    <property type="entry name" value="Invasin/intimin_cell_adhesion"/>
</dbReference>
<feature type="domain" description="BIG2" evidence="1">
    <location>
        <begin position="161"/>
        <end position="241"/>
    </location>
</feature>
<dbReference type="AlphaFoldDB" id="A0A5Y2LYE4"/>
<reference evidence="2" key="1">
    <citation type="submission" date="2018-06" db="EMBL/GenBank/DDBJ databases">
        <authorList>
            <person name="Ashton P.M."/>
            <person name="Dallman T."/>
            <person name="Nair S."/>
            <person name="De Pinna E."/>
            <person name="Peters T."/>
            <person name="Grant K."/>
        </authorList>
    </citation>
    <scope>NUCLEOTIDE SEQUENCE [LARGE SCALE GENOMIC DNA]</scope>
    <source>
        <strain evidence="2">319688</strain>
    </source>
</reference>
<dbReference type="EMBL" id="AAIIOQ010000040">
    <property type="protein sequence ID" value="ECE6362490.1"/>
    <property type="molecule type" value="Genomic_DNA"/>
</dbReference>
<accession>A0A5Y2LYE4</accession>
<dbReference type="Pfam" id="PF16461">
    <property type="entry name" value="Phage_TTP_12"/>
    <property type="match status" value="1"/>
</dbReference>
<dbReference type="InterPro" id="IPR032494">
    <property type="entry name" value="Phage_TTP_N"/>
</dbReference>
<dbReference type="Gene3D" id="4.10.410.40">
    <property type="match status" value="1"/>
</dbReference>
<dbReference type="Proteomes" id="UP000839852">
    <property type="component" value="Unassembled WGS sequence"/>
</dbReference>
<organism evidence="2">
    <name type="scientific">Salmonella enterica subsp. salamae</name>
    <dbReference type="NCBI Taxonomy" id="59202"/>
    <lineage>
        <taxon>Bacteria</taxon>
        <taxon>Pseudomonadati</taxon>
        <taxon>Pseudomonadota</taxon>
        <taxon>Gammaproteobacteria</taxon>
        <taxon>Enterobacterales</taxon>
        <taxon>Enterobacteriaceae</taxon>
        <taxon>Salmonella</taxon>
    </lineage>
</organism>
<gene>
    <name evidence="2" type="ORF">DPA05_23110</name>
</gene>
<dbReference type="SUPFAM" id="SSF49373">
    <property type="entry name" value="Invasin/intimin cell-adhesion fragments"/>
    <property type="match status" value="1"/>
</dbReference>
<protein>
    <submittedName>
        <fullName evidence="2">Phage tail protein</fullName>
    </submittedName>
</protein>
<dbReference type="InterPro" id="IPR003343">
    <property type="entry name" value="Big_2"/>
</dbReference>
<sequence length="245" mass="25944">MTIPTPLTPTKGAGTTLWVYTGKGNPFANPLDDVDWTRLAKIKDLTPGELTAESYDDTYLDDEDADWKSTAQGEKSAGETSYTLAWKPGESGQQELVRWFNDGTVLAYKIRYPNGVVDVFRGWVSSLGKTIPAKEVITRAVKITNNGKPQLAEDSATPPVPVTGITMDQTSATVAKGASLPLTVTVLPANASDVSFRAASSDLTKAKISVKDNVITVSGVAAGDAEIVAMTSDGKFVALCEVVVS</sequence>
<comment type="caution">
    <text evidence="2">The sequence shown here is derived from an EMBL/GenBank/DDBJ whole genome shotgun (WGS) entry which is preliminary data.</text>
</comment>
<evidence type="ECO:0000313" key="2">
    <source>
        <dbReference type="EMBL" id="ECE6362490.1"/>
    </source>
</evidence>